<dbReference type="Proteomes" id="UP000317036">
    <property type="component" value="Unassembled WGS sequence"/>
</dbReference>
<dbReference type="OrthoDB" id="3078802at2"/>
<protein>
    <submittedName>
        <fullName evidence="1">Uncharacterized protein</fullName>
    </submittedName>
</protein>
<proteinExistence type="predicted"/>
<dbReference type="AlphaFoldDB" id="A0A559JNL9"/>
<sequence>MNWNVEVFRQRLNNRGVQADQIEQLLDTLKLIIERFTYHSKVSQNIWRSQFETNEYRFNSPAARRPEFETESNFIASLQAIHPIADIMGQIINGAVLNNLMAIHQVSLQRIKTALEADTRYINILTAVNDLIESQEYKFLDGFVNTIKHRKLIETLHHGEFGPNTEQRNGLKTEEFSFRQNTFAPMWIDDVIDNYIGEVIDKTMTIGNAINDYLQ</sequence>
<dbReference type="EMBL" id="VNJI01000069">
    <property type="protein sequence ID" value="TVY01480.1"/>
    <property type="molecule type" value="Genomic_DNA"/>
</dbReference>
<keyword evidence="2" id="KW-1185">Reference proteome</keyword>
<name>A0A559JNL9_9BACL</name>
<dbReference type="RefSeq" id="WP_144854414.1">
    <property type="nucleotide sequence ID" value="NZ_VNJI01000069.1"/>
</dbReference>
<comment type="caution">
    <text evidence="1">The sequence shown here is derived from an EMBL/GenBank/DDBJ whole genome shotgun (WGS) entry which is preliminary data.</text>
</comment>
<evidence type="ECO:0000313" key="2">
    <source>
        <dbReference type="Proteomes" id="UP000317036"/>
    </source>
</evidence>
<evidence type="ECO:0000313" key="1">
    <source>
        <dbReference type="EMBL" id="TVY01480.1"/>
    </source>
</evidence>
<gene>
    <name evidence="1" type="ORF">FPZ49_32290</name>
</gene>
<accession>A0A559JNL9</accession>
<reference evidence="1 2" key="1">
    <citation type="submission" date="2019-07" db="EMBL/GenBank/DDBJ databases">
        <authorList>
            <person name="Kim J."/>
        </authorList>
    </citation>
    <scope>NUCLEOTIDE SEQUENCE [LARGE SCALE GENOMIC DNA]</scope>
    <source>
        <strain evidence="1 2">JC52</strain>
    </source>
</reference>
<organism evidence="1 2">
    <name type="scientific">Paenibacillus cremeus</name>
    <dbReference type="NCBI Taxonomy" id="2163881"/>
    <lineage>
        <taxon>Bacteria</taxon>
        <taxon>Bacillati</taxon>
        <taxon>Bacillota</taxon>
        <taxon>Bacilli</taxon>
        <taxon>Bacillales</taxon>
        <taxon>Paenibacillaceae</taxon>
        <taxon>Paenibacillus</taxon>
    </lineage>
</organism>